<keyword evidence="2" id="KW-1185">Reference proteome</keyword>
<proteinExistence type="predicted"/>
<accession>A0ABV3QFA1</accession>
<dbReference type="PROSITE" id="PS51257">
    <property type="entry name" value="PROKAR_LIPOPROTEIN"/>
    <property type="match status" value="1"/>
</dbReference>
<organism evidence="1 2">
    <name type="scientific">Rhodanobacter lycopersici</name>
    <dbReference type="NCBI Taxonomy" id="3162487"/>
    <lineage>
        <taxon>Bacteria</taxon>
        <taxon>Pseudomonadati</taxon>
        <taxon>Pseudomonadota</taxon>
        <taxon>Gammaproteobacteria</taxon>
        <taxon>Lysobacterales</taxon>
        <taxon>Rhodanobacteraceae</taxon>
        <taxon>Rhodanobacter</taxon>
    </lineage>
</organism>
<dbReference type="Proteomes" id="UP001556220">
    <property type="component" value="Unassembled WGS sequence"/>
</dbReference>
<evidence type="ECO:0000313" key="2">
    <source>
        <dbReference type="Proteomes" id="UP001556220"/>
    </source>
</evidence>
<evidence type="ECO:0000313" key="1">
    <source>
        <dbReference type="EMBL" id="MEW9571821.1"/>
    </source>
</evidence>
<name>A0ABV3QFA1_9GAMM</name>
<sequence>MTASVRRTVRRTRMAIRRFGLPVMLLFGVACVAVTWADPADFQAMPGLWRVVLRAVSNGHAGPSRVEWHCVNEGDDPWARFAALPMPAPQCRRGDQHRSSTALDWTLSCAGMPAPSGHGRVEFDTPEHYTASISLQGRGEVLQVEGVRRAACTGPSD</sequence>
<protein>
    <submittedName>
        <fullName evidence="1">DUF3617 domain-containing protein</fullName>
    </submittedName>
</protein>
<dbReference type="EMBL" id="JBFOHK010000002">
    <property type="protein sequence ID" value="MEW9571821.1"/>
    <property type="molecule type" value="Genomic_DNA"/>
</dbReference>
<reference evidence="1 2" key="1">
    <citation type="submission" date="2024-06" db="EMBL/GenBank/DDBJ databases">
        <authorList>
            <person name="Woo H."/>
        </authorList>
    </citation>
    <scope>NUCLEOTIDE SEQUENCE [LARGE SCALE GENOMIC DNA]</scope>
    <source>
        <strain evidence="1 2">Si-c</strain>
    </source>
</reference>
<gene>
    <name evidence="1" type="ORF">ABQJ54_08660</name>
</gene>
<dbReference type="RefSeq" id="WP_367853892.1">
    <property type="nucleotide sequence ID" value="NZ_JBFOHK010000002.1"/>
</dbReference>
<comment type="caution">
    <text evidence="1">The sequence shown here is derived from an EMBL/GenBank/DDBJ whole genome shotgun (WGS) entry which is preliminary data.</text>
</comment>